<dbReference type="EnsemblBacteria" id="BAA17584">
    <property type="protein sequence ID" value="BAA17584"/>
    <property type="gene ID" value="BAA17584"/>
</dbReference>
<feature type="transmembrane region" description="Helical" evidence="11">
    <location>
        <begin position="352"/>
        <end position="377"/>
    </location>
</feature>
<dbReference type="KEGG" id="syn:sll1270"/>
<dbReference type="IntAct" id="P73544">
    <property type="interactions" value="7"/>
</dbReference>
<keyword evidence="10 11" id="KW-0472">Membrane</keyword>
<protein>
    <submittedName>
        <fullName evidence="13">Glutamine-binding periplasmic protein/glutamine transport system permease protein</fullName>
    </submittedName>
</protein>
<comment type="similarity">
    <text evidence="2">Belongs to the binding-protein-dependent transport system permease family. HisMQ subfamily.</text>
</comment>
<dbReference type="SMART" id="SM00079">
    <property type="entry name" value="PBPe"/>
    <property type="match status" value="1"/>
</dbReference>
<keyword evidence="8" id="KW-0029">Amino-acid transport</keyword>
<dbReference type="PaxDb" id="1148-1652664"/>
<comment type="subcellular location">
    <subcellularLocation>
        <location evidence="1 11">Cell membrane</location>
        <topology evidence="1 11">Multi-pass membrane protein</topology>
    </subcellularLocation>
</comment>
<dbReference type="Proteomes" id="UP000001425">
    <property type="component" value="Chromosome"/>
</dbReference>
<dbReference type="GO" id="GO:0015276">
    <property type="term" value="F:ligand-gated monoatomic ion channel activity"/>
    <property type="evidence" value="ECO:0007669"/>
    <property type="project" value="InterPro"/>
</dbReference>
<dbReference type="AlphaFoldDB" id="P73544"/>
<dbReference type="FunFam" id="1.10.3720.10:FF:000033">
    <property type="entry name" value="Polar amino acid ABC transporter permease"/>
    <property type="match status" value="1"/>
</dbReference>
<dbReference type="NCBIfam" id="TIGR01726">
    <property type="entry name" value="HEQRo_perm_3TM"/>
    <property type="match status" value="1"/>
</dbReference>
<dbReference type="SMR" id="P73544"/>
<gene>
    <name evidence="13" type="primary">glnH/glnP</name>
</gene>
<proteinExistence type="inferred from homology"/>
<evidence type="ECO:0000256" key="10">
    <source>
        <dbReference type="ARBA" id="ARBA00023136"/>
    </source>
</evidence>
<dbReference type="Pfam" id="PF00528">
    <property type="entry name" value="BPD_transp_1"/>
    <property type="match status" value="1"/>
</dbReference>
<feature type="transmembrane region" description="Helical" evidence="11">
    <location>
        <begin position="389"/>
        <end position="408"/>
    </location>
</feature>
<dbReference type="PIR" id="S77250">
    <property type="entry name" value="S77250"/>
</dbReference>
<feature type="domain" description="ABC transmembrane type-1" evidence="12">
    <location>
        <begin position="314"/>
        <end position="508"/>
    </location>
</feature>
<evidence type="ECO:0000256" key="7">
    <source>
        <dbReference type="ARBA" id="ARBA00022729"/>
    </source>
</evidence>
<dbReference type="eggNOG" id="COG0765">
    <property type="taxonomic scope" value="Bacteria"/>
</dbReference>
<feature type="transmembrane region" description="Helical" evidence="11">
    <location>
        <begin position="489"/>
        <end position="508"/>
    </location>
</feature>
<evidence type="ECO:0000313" key="13">
    <source>
        <dbReference type="EMBL" id="BAA17584.1"/>
    </source>
</evidence>
<dbReference type="InterPro" id="IPR035906">
    <property type="entry name" value="MetI-like_sf"/>
</dbReference>
<dbReference type="EMBL" id="BA000022">
    <property type="protein sequence ID" value="BAA17584.1"/>
    <property type="molecule type" value="Genomic_DNA"/>
</dbReference>
<dbReference type="InterPro" id="IPR001638">
    <property type="entry name" value="Solute-binding_3/MltF_N"/>
</dbReference>
<dbReference type="PANTHER" id="PTHR30614">
    <property type="entry name" value="MEMBRANE COMPONENT OF AMINO ACID ABC TRANSPORTER"/>
    <property type="match status" value="1"/>
</dbReference>
<dbReference type="Gene3D" id="1.10.3720.10">
    <property type="entry name" value="MetI-like"/>
    <property type="match status" value="1"/>
</dbReference>
<evidence type="ECO:0000256" key="5">
    <source>
        <dbReference type="ARBA" id="ARBA00022475"/>
    </source>
</evidence>
<evidence type="ECO:0000313" key="14">
    <source>
        <dbReference type="Proteomes" id="UP000001425"/>
    </source>
</evidence>
<dbReference type="InterPro" id="IPR000515">
    <property type="entry name" value="MetI-like"/>
</dbReference>
<keyword evidence="5" id="KW-1003">Cell membrane</keyword>
<dbReference type="GO" id="GO:0043190">
    <property type="term" value="C:ATP-binding cassette (ABC) transporter complex"/>
    <property type="evidence" value="ECO:0007669"/>
    <property type="project" value="InterPro"/>
</dbReference>
<dbReference type="Pfam" id="PF00497">
    <property type="entry name" value="SBP_bac_3"/>
    <property type="match status" value="1"/>
</dbReference>
<organism evidence="13 14">
    <name type="scientific">Synechocystis sp. (strain ATCC 27184 / PCC 6803 / Kazusa)</name>
    <dbReference type="NCBI Taxonomy" id="1111708"/>
    <lineage>
        <taxon>Bacteria</taxon>
        <taxon>Bacillati</taxon>
        <taxon>Cyanobacteriota</taxon>
        <taxon>Cyanophyceae</taxon>
        <taxon>Synechococcales</taxon>
        <taxon>Merismopediaceae</taxon>
        <taxon>Synechocystis</taxon>
    </lineage>
</organism>
<dbReference type="InterPro" id="IPR010065">
    <property type="entry name" value="AA_ABC_transptr_permease_3TM"/>
</dbReference>
<evidence type="ECO:0000256" key="4">
    <source>
        <dbReference type="ARBA" id="ARBA00022448"/>
    </source>
</evidence>
<keyword evidence="4 11" id="KW-0813">Transport</keyword>
<evidence type="ECO:0000256" key="9">
    <source>
        <dbReference type="ARBA" id="ARBA00022989"/>
    </source>
</evidence>
<dbReference type="InterPro" id="IPR018313">
    <property type="entry name" value="SBP_3_CS"/>
</dbReference>
<sequence length="530" mass="57681">MKGMVKLGHWGKTWRYYLLLALGVLLAIAIPLLPAFSQVSRQTIIVATEPTFPPFEMTDEATGQLTGFDVDLIQAIGEAAQVTVDIQGYPFDGIIPALQSNTVGAAISAITITPERAQSVSFSSPYFKSVLAIAVQDGNDTIKNLKDLEGKRLAVAIGTTGAMVATNVPGAKVTNFDSITSALQELVNGNADAVINDRPVLLYAIKDAGLRNVKISADVGSEDYYGIAMPLAPPGEINQTREVLNQGLFQIIENGTYNAIYEKWFGEKNPPFLPLVAPSLVGKVGTAQSLTERSQANPNDNFLITLFRNLFKGSILTVLLTAFSVFFGLIGGTGVAIALISDIKPLQLIFRIYVEFFRGTPMLVQLFIIYFGLPALFKEIGLGITIDRFPAAIIALSLNVAAYLAEIIRGGIQSIDQGQWEACESLGMSPWQTMKEVIFPQAFRRILPPLGNEFITLIKDTSLTAVIGFQELFREGQLIVATTYRAFEVYIAVALVYLLLTTISSFVFKWLENYMDPIGRAKKKAKAATA</sequence>
<dbReference type="STRING" id="1148.gene:10498451"/>
<dbReference type="PROSITE" id="PS50928">
    <property type="entry name" value="ABC_TM1"/>
    <property type="match status" value="1"/>
</dbReference>
<comment type="similarity">
    <text evidence="3">Belongs to the bacterial solute-binding protein 3 family.</text>
</comment>
<evidence type="ECO:0000259" key="12">
    <source>
        <dbReference type="PROSITE" id="PS50928"/>
    </source>
</evidence>
<dbReference type="InParanoid" id="P73544"/>
<dbReference type="Gene3D" id="3.40.190.10">
    <property type="entry name" value="Periplasmic binding protein-like II"/>
    <property type="match status" value="2"/>
</dbReference>
<feature type="transmembrane region" description="Helical" evidence="11">
    <location>
        <begin position="315"/>
        <end position="340"/>
    </location>
</feature>
<dbReference type="SUPFAM" id="SSF53850">
    <property type="entry name" value="Periplasmic binding protein-like II"/>
    <property type="match status" value="1"/>
</dbReference>
<evidence type="ECO:0000256" key="2">
    <source>
        <dbReference type="ARBA" id="ARBA00010072"/>
    </source>
</evidence>
<dbReference type="InterPro" id="IPR001320">
    <property type="entry name" value="Iontro_rcpt_C"/>
</dbReference>
<evidence type="ECO:0000256" key="11">
    <source>
        <dbReference type="RuleBase" id="RU363032"/>
    </source>
</evidence>
<name>P73544_SYNY3</name>
<evidence type="ECO:0000256" key="1">
    <source>
        <dbReference type="ARBA" id="ARBA00004651"/>
    </source>
</evidence>
<reference evidence="13 14" key="2">
    <citation type="journal article" date="1996" name="DNA Res.">
        <title>Sequence analysis of the genome of the unicellular cyanobacterium Synechocystis sp. strain PCC6803. II. Sequence determination of the entire genome and assignment of potential protein-coding regions.</title>
        <authorList>
            <person name="Kaneko T."/>
            <person name="Sato S."/>
            <person name="Kotani H."/>
            <person name="Tanaka A."/>
            <person name="Asamizu E."/>
            <person name="Nakamura Y."/>
            <person name="Miyajima N."/>
            <person name="Hirosawa M."/>
            <person name="Sugiura M."/>
            <person name="Sasamoto S."/>
            <person name="Kimura T."/>
            <person name="Hosouchi T."/>
            <person name="Matsuno A."/>
            <person name="Muraki A."/>
            <person name="Nakazaki N."/>
            <person name="Naruo K."/>
            <person name="Okumura S."/>
            <person name="Shimpo S."/>
            <person name="Takeuchi C."/>
            <person name="Wada T."/>
            <person name="Watanabe A."/>
            <person name="Yamada M."/>
            <person name="Yasuda M."/>
            <person name="Tabata S."/>
        </authorList>
    </citation>
    <scope>NUCLEOTIDE SEQUENCE [LARGE SCALE GENOMIC DNA]</scope>
    <source>
        <strain evidence="14">ATCC 27184 / PCC 6803 / Kazusa</strain>
    </source>
</reference>
<evidence type="ECO:0000256" key="6">
    <source>
        <dbReference type="ARBA" id="ARBA00022692"/>
    </source>
</evidence>
<dbReference type="InterPro" id="IPR043429">
    <property type="entry name" value="ArtM/GltK/GlnP/TcyL/YhdX-like"/>
</dbReference>
<evidence type="ECO:0000256" key="3">
    <source>
        <dbReference type="ARBA" id="ARBA00010333"/>
    </source>
</evidence>
<dbReference type="GO" id="GO:0006865">
    <property type="term" value="P:amino acid transport"/>
    <property type="evidence" value="ECO:0000318"/>
    <property type="project" value="GO_Central"/>
</dbReference>
<evidence type="ECO:0000256" key="8">
    <source>
        <dbReference type="ARBA" id="ARBA00022970"/>
    </source>
</evidence>
<dbReference type="CDD" id="cd13624">
    <property type="entry name" value="PBP2_Arg_Lys_His"/>
    <property type="match status" value="1"/>
</dbReference>
<keyword evidence="9 11" id="KW-1133">Transmembrane helix</keyword>
<dbReference type="PANTHER" id="PTHR30614:SF20">
    <property type="entry name" value="GLUTAMINE TRANSPORT SYSTEM PERMEASE PROTEIN GLNP"/>
    <property type="match status" value="1"/>
</dbReference>
<reference evidence="13 14" key="1">
    <citation type="journal article" date="1995" name="DNA Res.">
        <title>Sequence analysis of the genome of the unicellular cyanobacterium Synechocystis sp. strain PCC6803. I. Sequence features in the 1 Mb region from map positions 64% to 92% of the genome.</title>
        <authorList>
            <person name="Kaneko T."/>
            <person name="Tanaka A."/>
            <person name="Sato S."/>
            <person name="Kotani H."/>
            <person name="Sazuka T."/>
            <person name="Miyajima N."/>
            <person name="Sugiura M."/>
            <person name="Tabata S."/>
        </authorList>
    </citation>
    <scope>NUCLEOTIDE SEQUENCE [LARGE SCALE GENOMIC DNA]</scope>
    <source>
        <strain evidence="14">ATCC 27184 / PCC 6803 / Kazusa</strain>
    </source>
</reference>
<dbReference type="SMART" id="SM00062">
    <property type="entry name" value="PBPb"/>
    <property type="match status" value="1"/>
</dbReference>
<keyword evidence="6 11" id="KW-0812">Transmembrane</keyword>
<dbReference type="SUPFAM" id="SSF161098">
    <property type="entry name" value="MetI-like"/>
    <property type="match status" value="1"/>
</dbReference>
<accession>P73544</accession>
<keyword evidence="14" id="KW-1185">Reference proteome</keyword>
<dbReference type="CDD" id="cd06261">
    <property type="entry name" value="TM_PBP2"/>
    <property type="match status" value="1"/>
</dbReference>
<dbReference type="eggNOG" id="COG0834">
    <property type="taxonomic scope" value="Bacteria"/>
</dbReference>
<dbReference type="GO" id="GO:0005886">
    <property type="term" value="C:plasma membrane"/>
    <property type="evidence" value="ECO:0000318"/>
    <property type="project" value="GO_Central"/>
</dbReference>
<keyword evidence="7" id="KW-0732">Signal</keyword>
<dbReference type="TCDB" id="3.A.1.3.12">
    <property type="family name" value="the atp-binding cassette (abc) superfamily"/>
</dbReference>
<dbReference type="PROSITE" id="PS01039">
    <property type="entry name" value="SBP_BACTERIAL_3"/>
    <property type="match status" value="1"/>
</dbReference>